<accession>A0A852YQ84</accession>
<protein>
    <submittedName>
        <fullName evidence="1">Uncharacterized protein</fullName>
    </submittedName>
</protein>
<sequence length="49" mass="4776">MGGSGAAGGAGLLKRERGSLGAAWPPITEGAVTCLEVEHLTGDGAEEPV</sequence>
<organism evidence="1 2">
    <name type="scientific">Actinopolyspora biskrensis</name>
    <dbReference type="NCBI Taxonomy" id="1470178"/>
    <lineage>
        <taxon>Bacteria</taxon>
        <taxon>Bacillati</taxon>
        <taxon>Actinomycetota</taxon>
        <taxon>Actinomycetes</taxon>
        <taxon>Actinopolysporales</taxon>
        <taxon>Actinopolysporaceae</taxon>
        <taxon>Actinopolyspora</taxon>
    </lineage>
</organism>
<name>A0A852YQ84_9ACTN</name>
<dbReference type="Proteomes" id="UP000548304">
    <property type="component" value="Unassembled WGS sequence"/>
</dbReference>
<dbReference type="EMBL" id="JACBYW010000001">
    <property type="protein sequence ID" value="NYH76901.1"/>
    <property type="molecule type" value="Genomic_DNA"/>
</dbReference>
<reference evidence="1 2" key="1">
    <citation type="submission" date="2020-07" db="EMBL/GenBank/DDBJ databases">
        <title>Genomic Encyclopedia of Type Strains, Phase III (KMG-III): the genomes of soil and plant-associated and newly described type strains.</title>
        <authorList>
            <person name="Whitman W."/>
        </authorList>
    </citation>
    <scope>NUCLEOTIDE SEQUENCE [LARGE SCALE GENOMIC DNA]</scope>
    <source>
        <strain evidence="1 2">CECT 8576</strain>
    </source>
</reference>
<comment type="caution">
    <text evidence="1">The sequence shown here is derived from an EMBL/GenBank/DDBJ whole genome shotgun (WGS) entry which is preliminary data.</text>
</comment>
<gene>
    <name evidence="1" type="ORF">FHR84_000215</name>
</gene>
<evidence type="ECO:0000313" key="2">
    <source>
        <dbReference type="Proteomes" id="UP000548304"/>
    </source>
</evidence>
<evidence type="ECO:0000313" key="1">
    <source>
        <dbReference type="EMBL" id="NYH76901.1"/>
    </source>
</evidence>
<dbReference type="AlphaFoldDB" id="A0A852YQ84"/>
<keyword evidence="2" id="KW-1185">Reference proteome</keyword>
<proteinExistence type="predicted"/>
<dbReference type="RefSeq" id="WP_179533536.1">
    <property type="nucleotide sequence ID" value="NZ_JACBYW010000001.1"/>
</dbReference>